<sequence length="921" mass="104850">MAVALEQLNLKTGISQELEIRDGFDLTLTQLVDSFFPDGSPVQKDEMNKLLHLCNELLSSADVTYYLSASNILPFIRKQSVSSGENANRINLFAADPQSQAFNLQMKLLQGSPLTFYIGYKNGHNHFNNLTHTKEAIQESLEKRFAASQLEPEKYGLNPAAVLYRLAGDENLLSVKPLSMSSESKKISPILILEKTASITDSDRIELRIAVETDTETGAVQEYSKLRTLFTIKLKDLVGEATEDLMFSDYYHSCHNPALSPRARVNWIFGEAESYGHISEDTIKILNSPISIYSVSGRMLERHIPYTTDFIKREEMFRYYRPIYYLKLLNLSAELANLAVEKEGKLPEEATYEIPEEPELSVLSEETRGDIEYQFHILDKAYGNEKYINTSVFNIYSPIEFLLYESLWRDQNTWKDLGNFILQLTKAVEKNPHNLWKFMVAIGLKDVFPALKGIQDYQNFENLLLSFYRQSSDGKEAFCRAVDASLPEESRYKRQSSESDIGYWTRLIDLLPDISASRDFRPAKESSQSDIYYMKLCKGLAAFAVLNREEASAAFLVKAGAKSSYAHDRVNKHFIKRFDERAAKIALYELYVDTANQKMAGYTLYTLREPDPATALYIRHFQLARIFCGIPSASSIGSINILSSDSLVQGLNPPPDEIIIGMPEMEEELFNFLWYQLGDRNLPDALVQKYISGEKSVGGYDAETADIYTQQMDALLKEVGSIEQEILLEWLGTELNGKKVLDDGCGSGNEVHLLNNNGADVYGIDGSSKMISQTIEKYPELADRFRENDVSILPFDDETFDIIISKYVINENENIDTIFREIIRCLKPDGTLIFFAHHPMSQMAFSDNPHDYFGRRKVNTKLGEKLTIPEPQHTLGEYLSQYFTDSFILARFQEGQDPSLRMHPDKNYPEMLVIKAIKKKN</sequence>
<evidence type="ECO:0000259" key="1">
    <source>
        <dbReference type="Pfam" id="PF08241"/>
    </source>
</evidence>
<evidence type="ECO:0000313" key="2">
    <source>
        <dbReference type="EMBL" id="KKS47692.1"/>
    </source>
</evidence>
<dbReference type="InterPro" id="IPR013216">
    <property type="entry name" value="Methyltransf_11"/>
</dbReference>
<protein>
    <submittedName>
        <fullName evidence="2">Ubiquinone/menaquinone biosynthesis methyltransferase</fullName>
    </submittedName>
</protein>
<dbReference type="AlphaFoldDB" id="A0A0G0ZG57"/>
<dbReference type="SUPFAM" id="SSF53335">
    <property type="entry name" value="S-adenosyl-L-methionine-dependent methyltransferases"/>
    <property type="match status" value="1"/>
</dbReference>
<keyword evidence="2" id="KW-0808">Transferase</keyword>
<dbReference type="InterPro" id="IPR029063">
    <property type="entry name" value="SAM-dependent_MTases_sf"/>
</dbReference>
<gene>
    <name evidence="2" type="ORF">UV09_C0003G0037</name>
</gene>
<dbReference type="EMBL" id="LCDD01000003">
    <property type="protein sequence ID" value="KKS47692.1"/>
    <property type="molecule type" value="Genomic_DNA"/>
</dbReference>
<proteinExistence type="predicted"/>
<feature type="domain" description="Methyltransferase type 11" evidence="1">
    <location>
        <begin position="741"/>
        <end position="834"/>
    </location>
</feature>
<reference evidence="2 3" key="1">
    <citation type="journal article" date="2015" name="Nature">
        <title>rRNA introns, odd ribosomes, and small enigmatic genomes across a large radiation of phyla.</title>
        <authorList>
            <person name="Brown C.T."/>
            <person name="Hug L.A."/>
            <person name="Thomas B.C."/>
            <person name="Sharon I."/>
            <person name="Castelle C.J."/>
            <person name="Singh A."/>
            <person name="Wilkins M.J."/>
            <person name="Williams K.H."/>
            <person name="Banfield J.F."/>
        </authorList>
    </citation>
    <scope>NUCLEOTIDE SEQUENCE [LARGE SCALE GENOMIC DNA]</scope>
</reference>
<dbReference type="Gene3D" id="3.40.50.150">
    <property type="entry name" value="Vaccinia Virus protein VP39"/>
    <property type="match status" value="1"/>
</dbReference>
<dbReference type="Pfam" id="PF08241">
    <property type="entry name" value="Methyltransf_11"/>
    <property type="match status" value="1"/>
</dbReference>
<dbReference type="GO" id="GO:0008757">
    <property type="term" value="F:S-adenosylmethionine-dependent methyltransferase activity"/>
    <property type="evidence" value="ECO:0007669"/>
    <property type="project" value="InterPro"/>
</dbReference>
<evidence type="ECO:0000313" key="3">
    <source>
        <dbReference type="Proteomes" id="UP000034320"/>
    </source>
</evidence>
<dbReference type="PANTHER" id="PTHR43861">
    <property type="entry name" value="TRANS-ACONITATE 2-METHYLTRANSFERASE-RELATED"/>
    <property type="match status" value="1"/>
</dbReference>
<dbReference type="PANTHER" id="PTHR43861:SF1">
    <property type="entry name" value="TRANS-ACONITATE 2-METHYLTRANSFERASE"/>
    <property type="match status" value="1"/>
</dbReference>
<comment type="caution">
    <text evidence="2">The sequence shown here is derived from an EMBL/GenBank/DDBJ whole genome shotgun (WGS) entry which is preliminary data.</text>
</comment>
<keyword evidence="2" id="KW-0830">Ubiquinone</keyword>
<organism evidence="2 3">
    <name type="scientific">Candidatus Gottesmanbacteria bacterium GW2011_GWA2_42_18</name>
    <dbReference type="NCBI Taxonomy" id="1618442"/>
    <lineage>
        <taxon>Bacteria</taxon>
        <taxon>Candidatus Gottesmaniibacteriota</taxon>
    </lineage>
</organism>
<dbReference type="Gene3D" id="3.40.140.10">
    <property type="entry name" value="Cytidine Deaminase, domain 2"/>
    <property type="match status" value="1"/>
</dbReference>
<dbReference type="CDD" id="cd02440">
    <property type="entry name" value="AdoMet_MTases"/>
    <property type="match status" value="1"/>
</dbReference>
<dbReference type="GO" id="GO:0032259">
    <property type="term" value="P:methylation"/>
    <property type="evidence" value="ECO:0007669"/>
    <property type="project" value="UniProtKB-KW"/>
</dbReference>
<name>A0A0G0ZG57_9BACT</name>
<dbReference type="Proteomes" id="UP000034320">
    <property type="component" value="Unassembled WGS sequence"/>
</dbReference>
<keyword evidence="2" id="KW-0489">Methyltransferase</keyword>
<accession>A0A0G0ZG57</accession>